<evidence type="ECO:0000259" key="2">
    <source>
        <dbReference type="Pfam" id="PF01170"/>
    </source>
</evidence>
<dbReference type="InterPro" id="IPR029063">
    <property type="entry name" value="SAM-dependent_MTases_sf"/>
</dbReference>
<dbReference type="Proteomes" id="UP000677804">
    <property type="component" value="Chromosome"/>
</dbReference>
<dbReference type="InterPro" id="IPR000241">
    <property type="entry name" value="RlmKL-like_Mtase"/>
</dbReference>
<evidence type="ECO:0000313" key="4">
    <source>
        <dbReference type="Proteomes" id="UP000677804"/>
    </source>
</evidence>
<organism evidence="3 4">
    <name type="scientific">Cellulomonas wangleii</name>
    <dbReference type="NCBI Taxonomy" id="2816956"/>
    <lineage>
        <taxon>Bacteria</taxon>
        <taxon>Bacillati</taxon>
        <taxon>Actinomycetota</taxon>
        <taxon>Actinomycetes</taxon>
        <taxon>Micrococcales</taxon>
        <taxon>Cellulomonadaceae</taxon>
        <taxon>Cellulomonas</taxon>
    </lineage>
</organism>
<dbReference type="Pfam" id="PF01170">
    <property type="entry name" value="UPF0020"/>
    <property type="match status" value="1"/>
</dbReference>
<dbReference type="EMBL" id="CP074405">
    <property type="protein sequence ID" value="QVI64010.1"/>
    <property type="molecule type" value="Genomic_DNA"/>
</dbReference>
<gene>
    <name evidence="3" type="ORF">KG103_00780</name>
</gene>
<dbReference type="InterPro" id="IPR002052">
    <property type="entry name" value="DNA_methylase_N6_adenine_CS"/>
</dbReference>
<feature type="domain" description="Ribosomal RNA large subunit methyltransferase K/L-like methyltransferase" evidence="2">
    <location>
        <begin position="248"/>
        <end position="431"/>
    </location>
</feature>
<sequence length="440" mass="45428">MSGQRGRRAGGRDAAGRGGAGAARDGGGGRGAAGRDGGGARAGTGRPGASRSGTGRGGRATGRGDRGPYGDRRPARGAAPAREPLTSVELTYLPGLRDVLAAEVAEALPGARGLRDVPDRDDALALGLPGPLAAVTALRTAVAAWVVVHLDVPRPRSFTSPEHLTRIVDAVYASLRVAGSSTFRFEAAGADSAVFARLAGLLHEATGLRHDPEAGDLVVRVRRGPRRGDVDPGWDVLVRVGPRPLSARTWRVADFPGAANATIAAAVARLAGVHEQDRVLNLMAGSGTLLVERLLVAPAAAAVAVDLDPAALDAARANLEAARLLTRPPRPVLLRADATDAAALLDVVGEPLGGAADVVLADPPWGTLHGSHADAPRLHAGLLRAAHAVSAPGARLVVLTHEVKVMDRVVREAADLWTPRSVTRVYAKGHHPRIHVLDRR</sequence>
<protein>
    <submittedName>
        <fullName evidence="3">RsmD family RNA methyltransferase</fullName>
    </submittedName>
</protein>
<keyword evidence="3" id="KW-0489">Methyltransferase</keyword>
<dbReference type="GO" id="GO:0032259">
    <property type="term" value="P:methylation"/>
    <property type="evidence" value="ECO:0007669"/>
    <property type="project" value="UniProtKB-KW"/>
</dbReference>
<dbReference type="GO" id="GO:0008168">
    <property type="term" value="F:methyltransferase activity"/>
    <property type="evidence" value="ECO:0007669"/>
    <property type="project" value="UniProtKB-KW"/>
</dbReference>
<dbReference type="PROSITE" id="PS00092">
    <property type="entry name" value="N6_MTASE"/>
    <property type="match status" value="1"/>
</dbReference>
<keyword evidence="4" id="KW-1185">Reference proteome</keyword>
<dbReference type="Gene3D" id="3.40.50.150">
    <property type="entry name" value="Vaccinia Virus protein VP39"/>
    <property type="match status" value="1"/>
</dbReference>
<evidence type="ECO:0000256" key="1">
    <source>
        <dbReference type="SAM" id="MobiDB-lite"/>
    </source>
</evidence>
<keyword evidence="3" id="KW-0808">Transferase</keyword>
<dbReference type="PANTHER" id="PTHR14911:SF13">
    <property type="entry name" value="TRNA (GUANINE(6)-N2)-METHYLTRANSFERASE THUMP3"/>
    <property type="match status" value="1"/>
</dbReference>
<feature type="compositionally biased region" description="Gly residues" evidence="1">
    <location>
        <begin position="16"/>
        <end position="46"/>
    </location>
</feature>
<feature type="compositionally biased region" description="Basic and acidic residues" evidence="1">
    <location>
        <begin position="62"/>
        <end position="74"/>
    </location>
</feature>
<reference evidence="3 4" key="1">
    <citation type="submission" date="2021-05" db="EMBL/GenBank/DDBJ databases">
        <title>Novel species in genus Cellulomonas.</title>
        <authorList>
            <person name="Zhang G."/>
        </authorList>
    </citation>
    <scope>NUCLEOTIDE SEQUENCE [LARGE SCALE GENOMIC DNA]</scope>
    <source>
        <strain evidence="4">zg-ZUI222</strain>
    </source>
</reference>
<proteinExistence type="predicted"/>
<dbReference type="PANTHER" id="PTHR14911">
    <property type="entry name" value="THUMP DOMAIN-CONTAINING"/>
    <property type="match status" value="1"/>
</dbReference>
<dbReference type="SUPFAM" id="SSF53335">
    <property type="entry name" value="S-adenosyl-L-methionine-dependent methyltransferases"/>
    <property type="match status" value="1"/>
</dbReference>
<evidence type="ECO:0000313" key="3">
    <source>
        <dbReference type="EMBL" id="QVI64010.1"/>
    </source>
</evidence>
<feature type="region of interest" description="Disordered" evidence="1">
    <location>
        <begin position="1"/>
        <end position="83"/>
    </location>
</feature>
<name>A0ABX8D9A7_9CELL</name>
<accession>A0ABX8D9A7</accession>